<evidence type="ECO:0000256" key="3">
    <source>
        <dbReference type="ARBA" id="ARBA00022475"/>
    </source>
</evidence>
<organism evidence="15 16">
    <name type="scientific">Pleodorina starrii</name>
    <dbReference type="NCBI Taxonomy" id="330485"/>
    <lineage>
        <taxon>Eukaryota</taxon>
        <taxon>Viridiplantae</taxon>
        <taxon>Chlorophyta</taxon>
        <taxon>core chlorophytes</taxon>
        <taxon>Chlorophyceae</taxon>
        <taxon>CS clade</taxon>
        <taxon>Chlamydomonadales</taxon>
        <taxon>Volvocaceae</taxon>
        <taxon>Pleodorina</taxon>
    </lineage>
</organism>
<evidence type="ECO:0000256" key="1">
    <source>
        <dbReference type="ARBA" id="ARBA00004651"/>
    </source>
</evidence>
<keyword evidence="3" id="KW-1003">Cell membrane</keyword>
<gene>
    <name evidence="15" type="primary">PLESTB003153</name>
    <name evidence="15" type="ORF">PLESTB_001845600</name>
</gene>
<comment type="pathway">
    <text evidence="12">Energy metabolism; oxidative phosphorylation.</text>
</comment>
<evidence type="ECO:0000259" key="14">
    <source>
        <dbReference type="PROSITE" id="PS50855"/>
    </source>
</evidence>
<feature type="transmembrane region" description="Helical" evidence="13">
    <location>
        <begin position="90"/>
        <end position="114"/>
    </location>
</feature>
<dbReference type="AlphaFoldDB" id="A0A9W6C1H6"/>
<dbReference type="Gene3D" id="1.20.210.10">
    <property type="entry name" value="Cytochrome c oxidase-like, subunit I domain"/>
    <property type="match status" value="1"/>
</dbReference>
<dbReference type="PANTHER" id="PTHR10422:SF35">
    <property type="entry name" value="CYTOCHROME BO(3) UBIQUINOL OXIDASE SUBUNIT 1"/>
    <property type="match status" value="1"/>
</dbReference>
<keyword evidence="10 12" id="KW-0186">Copper</keyword>
<feature type="transmembrane region" description="Helical" evidence="13">
    <location>
        <begin position="485"/>
        <end position="507"/>
    </location>
</feature>
<evidence type="ECO:0000256" key="12">
    <source>
        <dbReference type="RuleBase" id="RU000369"/>
    </source>
</evidence>
<dbReference type="Proteomes" id="UP001165080">
    <property type="component" value="Unassembled WGS sequence"/>
</dbReference>
<dbReference type="InterPro" id="IPR000883">
    <property type="entry name" value="Cyt_C_Oxase_1"/>
</dbReference>
<dbReference type="InterPro" id="IPR036927">
    <property type="entry name" value="Cyt_c_oxase-like_su1_sf"/>
</dbReference>
<evidence type="ECO:0000313" key="15">
    <source>
        <dbReference type="EMBL" id="GLC62147.1"/>
    </source>
</evidence>
<keyword evidence="12" id="KW-0496">Mitochondrion</keyword>
<feature type="transmembrane region" description="Helical" evidence="13">
    <location>
        <begin position="444"/>
        <end position="465"/>
    </location>
</feature>
<protein>
    <recommendedName>
        <fullName evidence="12">Cytochrome c oxidase subunit 1</fullName>
        <ecNumber evidence="12">7.1.1.9</ecNumber>
    </recommendedName>
</protein>
<feature type="transmembrane region" description="Helical" evidence="13">
    <location>
        <begin position="704"/>
        <end position="725"/>
    </location>
</feature>
<evidence type="ECO:0000256" key="8">
    <source>
        <dbReference type="ARBA" id="ARBA00022989"/>
    </source>
</evidence>
<evidence type="ECO:0000256" key="6">
    <source>
        <dbReference type="ARBA" id="ARBA00022723"/>
    </source>
</evidence>
<feature type="transmembrane region" description="Helical" evidence="13">
    <location>
        <begin position="612"/>
        <end position="629"/>
    </location>
</feature>
<feature type="transmembrane region" description="Helical" evidence="13">
    <location>
        <begin position="737"/>
        <end position="760"/>
    </location>
</feature>
<feature type="transmembrane region" description="Helical" evidence="13">
    <location>
        <begin position="298"/>
        <end position="320"/>
    </location>
</feature>
<keyword evidence="8 13" id="KW-1133">Transmembrane helix</keyword>
<proteinExistence type="inferred from homology"/>
<evidence type="ECO:0000256" key="4">
    <source>
        <dbReference type="ARBA" id="ARBA00022617"/>
    </source>
</evidence>
<name>A0A9W6C1H6_9CHLO</name>
<comment type="caution">
    <text evidence="15">The sequence shown here is derived from an EMBL/GenBank/DDBJ whole genome shotgun (WGS) entry which is preliminary data.</text>
</comment>
<feature type="transmembrane region" description="Helical" evidence="13">
    <location>
        <begin position="261"/>
        <end position="286"/>
    </location>
</feature>
<dbReference type="GO" id="GO:0005743">
    <property type="term" value="C:mitochondrial inner membrane"/>
    <property type="evidence" value="ECO:0007669"/>
    <property type="project" value="UniProtKB-SubCell"/>
</dbReference>
<comment type="similarity">
    <text evidence="12">Belongs to the heme-copper respiratory oxidase family.</text>
</comment>
<dbReference type="PROSITE" id="PS50855">
    <property type="entry name" value="COX1"/>
    <property type="match status" value="1"/>
</dbReference>
<evidence type="ECO:0000256" key="7">
    <source>
        <dbReference type="ARBA" id="ARBA00022982"/>
    </source>
</evidence>
<keyword evidence="11 12" id="KW-0472">Membrane</keyword>
<evidence type="ECO:0000256" key="11">
    <source>
        <dbReference type="ARBA" id="ARBA00023136"/>
    </source>
</evidence>
<dbReference type="PRINTS" id="PR01165">
    <property type="entry name" value="CYCOXIDASEI"/>
</dbReference>
<evidence type="ECO:0000313" key="16">
    <source>
        <dbReference type="Proteomes" id="UP001165080"/>
    </source>
</evidence>
<comment type="function">
    <text evidence="12">Component of the cytochrome c oxidase, the last enzyme in the mitochondrial electron transport chain which drives oxidative phosphorylation. The respiratory chain contains 3 multisubunit complexes succinate dehydrogenase (complex II, CII), ubiquinol-cytochrome c oxidoreductase (cytochrome b-c1 complex, complex III, CIII) and cytochrome c oxidase (complex IV, CIV), that cooperate to transfer electrons derived from NADH and succinate to molecular oxygen, creating an electrochemical gradient over the inner membrane that drives transmembrane transport and the ATP synthase. Cytochrome c oxidase is the component of the respiratory chain that catalyzes the reduction of oxygen to water. Electrons originating from reduced cytochrome c in the intermembrane space (IMS) are transferred via the dinuclear copper A center (CU(A)) of subunit 2 and heme A of subunit 1 to the active site in subunit 1, a binuclear center (BNC) formed by heme A3 and copper B (CU(B)). The BNC reduces molecular oxygen to 2 water molecules using 4 electrons from cytochrome c in the IMS and 4 protons from the mitochondrial matrix.</text>
</comment>
<keyword evidence="16" id="KW-1185">Reference proteome</keyword>
<dbReference type="GO" id="GO:0005886">
    <property type="term" value="C:plasma membrane"/>
    <property type="evidence" value="ECO:0007669"/>
    <property type="project" value="UniProtKB-SubCell"/>
</dbReference>
<comment type="subcellular location">
    <subcellularLocation>
        <location evidence="1">Cell membrane</location>
        <topology evidence="1">Multi-pass membrane protein</topology>
    </subcellularLocation>
    <subcellularLocation>
        <location evidence="12">Mitochondrion inner membrane</location>
        <topology evidence="12">Multi-pass membrane protein</topology>
    </subcellularLocation>
</comment>
<dbReference type="Pfam" id="PF00115">
    <property type="entry name" value="COX1"/>
    <property type="match status" value="1"/>
</dbReference>
<dbReference type="GO" id="GO:0020037">
    <property type="term" value="F:heme binding"/>
    <property type="evidence" value="ECO:0007669"/>
    <property type="project" value="InterPro"/>
</dbReference>
<feature type="transmembrane region" description="Helical" evidence="13">
    <location>
        <begin position="370"/>
        <end position="396"/>
    </location>
</feature>
<dbReference type="GO" id="GO:0015990">
    <property type="term" value="P:electron transport coupled proton transport"/>
    <property type="evidence" value="ECO:0007669"/>
    <property type="project" value="TreeGrafter"/>
</dbReference>
<dbReference type="PANTHER" id="PTHR10422">
    <property type="entry name" value="CYTOCHROME C OXIDASE SUBUNIT 1"/>
    <property type="match status" value="1"/>
</dbReference>
<feature type="transmembrane region" description="Helical" evidence="13">
    <location>
        <begin position="408"/>
        <end position="432"/>
    </location>
</feature>
<feature type="transmembrane region" description="Helical" evidence="13">
    <location>
        <begin position="134"/>
        <end position="153"/>
    </location>
</feature>
<keyword evidence="6 12" id="KW-0479">Metal-binding</keyword>
<feature type="transmembrane region" description="Helical" evidence="13">
    <location>
        <begin position="814"/>
        <end position="835"/>
    </location>
</feature>
<dbReference type="GO" id="GO:0009060">
    <property type="term" value="P:aerobic respiration"/>
    <property type="evidence" value="ECO:0007669"/>
    <property type="project" value="InterPro"/>
</dbReference>
<keyword evidence="9 12" id="KW-0408">Iron</keyword>
<reference evidence="15 16" key="1">
    <citation type="journal article" date="2023" name="Commun. Biol.">
        <title>Reorganization of the ancestral sex-determining regions during the evolution of trioecy in Pleodorina starrii.</title>
        <authorList>
            <person name="Takahashi K."/>
            <person name="Suzuki S."/>
            <person name="Kawai-Toyooka H."/>
            <person name="Yamamoto K."/>
            <person name="Hamaji T."/>
            <person name="Ootsuki R."/>
            <person name="Yamaguchi H."/>
            <person name="Kawachi M."/>
            <person name="Higashiyama T."/>
            <person name="Nozaki H."/>
        </authorList>
    </citation>
    <scope>NUCLEOTIDE SEQUENCE [LARGE SCALE GENOMIC DNA]</scope>
    <source>
        <strain evidence="15 16">NIES-4479</strain>
    </source>
</reference>
<dbReference type="GO" id="GO:0022904">
    <property type="term" value="P:respiratory electron transport chain"/>
    <property type="evidence" value="ECO:0007669"/>
    <property type="project" value="TreeGrafter"/>
</dbReference>
<keyword evidence="12" id="KW-0679">Respiratory chain</keyword>
<dbReference type="GO" id="GO:0046872">
    <property type="term" value="F:metal ion binding"/>
    <property type="evidence" value="ECO:0007669"/>
    <property type="project" value="UniProtKB-KW"/>
</dbReference>
<keyword evidence="2 12" id="KW-0813">Transport</keyword>
<evidence type="ECO:0000256" key="10">
    <source>
        <dbReference type="ARBA" id="ARBA00023008"/>
    </source>
</evidence>
<sequence length="840" mass="90812">MDPMFDPASDVAPNAPQRALALHRQLDRTWSDEPGWRGFFTSVNHGTIGLRFMATSFVFFAIGGVLAMLIRAQLATRDGAFLDVELYNQIFTMHGSIMMFLFAIPMLEGLALWLLPKILGARDMAFPRLSALGYWCYLFGGTVIVLSLVAGVAPDGGWFMYVPLADSTHTPGINADVWLLGVTFVEISAMAAAVEITVTILRCRAAHMPLTRMPLMGWYLLGTAVMMLVGFPPLILGSILLEVQRAFDWPFFDIARGGDPLLWQHLFWLFGHPEVYIIFLPAAGALSTIIPIMSRTTILGYGAIVAAIAGLVFLSFGLWVHHMFTVGIPHMALAFFSAASALVAVPTAIQVFAWIGTLWDGKVSFRLPMLYVMGFFLTFVLGGLTGVMLAMVPFNWQAHDTAFVTAHLHYVLVGGFVFPMLAAVSYWMPLICGRWRVRGLGESAFWLILIGFHGTFFLMHLTGLLGMPRRVAVYPNNPEWEWLNLISSIFGMIMSAGFALFAFDVVMQWLFGRRSWRNPWGAPTLDWAMPVPAPSYNFASLPGPRQPDSSALLPLARGEGLLPGAPRDLRETLALDAGSGRPDHVAVLAKSTMLPLFTSAAIGSFFGAVLAGLYWLAPVGIVLTLIAAWKWGDIMGSTTDHPDVRVAPGLTLPLHWQTRNTLARTGTVALLLADGTLYASLLFGVGFLSVVAPAWPAPASGLSTLPMAVTAALALAAMAVGLIAAHRAEALRDRAAGTTWAGIGLAACLVALVALAGLALGLDDPRRHARDALRAVILGFAVFHGVVTAMLALRSLADARGGRTSWARRGAAPIWQLFQSFWLGTSAVSLTLVAAQEVLS</sequence>
<evidence type="ECO:0000256" key="5">
    <source>
        <dbReference type="ARBA" id="ARBA00022692"/>
    </source>
</evidence>
<feature type="transmembrane region" description="Helical" evidence="13">
    <location>
        <begin position="218"/>
        <end position="241"/>
    </location>
</feature>
<evidence type="ECO:0000256" key="2">
    <source>
        <dbReference type="ARBA" id="ARBA00022448"/>
    </source>
</evidence>
<evidence type="ECO:0000256" key="13">
    <source>
        <dbReference type="SAM" id="Phobius"/>
    </source>
</evidence>
<feature type="transmembrane region" description="Helical" evidence="13">
    <location>
        <begin position="48"/>
        <end position="70"/>
    </location>
</feature>
<feature type="transmembrane region" description="Helical" evidence="13">
    <location>
        <begin position="772"/>
        <end position="793"/>
    </location>
</feature>
<dbReference type="GO" id="GO:0004129">
    <property type="term" value="F:cytochrome-c oxidase activity"/>
    <property type="evidence" value="ECO:0007669"/>
    <property type="project" value="UniProtKB-EC"/>
</dbReference>
<dbReference type="SUPFAM" id="SSF81442">
    <property type="entry name" value="Cytochrome c oxidase subunit I-like"/>
    <property type="match status" value="1"/>
</dbReference>
<feature type="transmembrane region" description="Helical" evidence="13">
    <location>
        <begin position="177"/>
        <end position="198"/>
    </location>
</feature>
<dbReference type="InterPro" id="IPR023615">
    <property type="entry name" value="Cyt_c_Oxase_su1_BS"/>
</dbReference>
<feature type="transmembrane region" description="Helical" evidence="13">
    <location>
        <begin position="332"/>
        <end position="358"/>
    </location>
</feature>
<keyword evidence="12" id="KW-0999">Mitochondrion inner membrane</keyword>
<feature type="domain" description="Cytochrome oxidase subunit I profile" evidence="14">
    <location>
        <begin position="30"/>
        <end position="545"/>
    </location>
</feature>
<evidence type="ECO:0000256" key="9">
    <source>
        <dbReference type="ARBA" id="ARBA00023004"/>
    </source>
</evidence>
<comment type="catalytic activity">
    <reaction evidence="12">
        <text>4 Fe(II)-[cytochrome c] + O2 + 8 H(+)(in) = 4 Fe(III)-[cytochrome c] + 2 H2O + 4 H(+)(out)</text>
        <dbReference type="Rhea" id="RHEA:11436"/>
        <dbReference type="Rhea" id="RHEA-COMP:10350"/>
        <dbReference type="Rhea" id="RHEA-COMP:14399"/>
        <dbReference type="ChEBI" id="CHEBI:15377"/>
        <dbReference type="ChEBI" id="CHEBI:15378"/>
        <dbReference type="ChEBI" id="CHEBI:15379"/>
        <dbReference type="ChEBI" id="CHEBI:29033"/>
        <dbReference type="ChEBI" id="CHEBI:29034"/>
        <dbReference type="EC" id="7.1.1.9"/>
    </reaction>
</comment>
<feature type="transmembrane region" description="Helical" evidence="13">
    <location>
        <begin position="668"/>
        <end position="692"/>
    </location>
</feature>
<dbReference type="PROSITE" id="PS00077">
    <property type="entry name" value="COX1_CUB"/>
    <property type="match status" value="1"/>
</dbReference>
<keyword evidence="7 12" id="KW-0249">Electron transport</keyword>
<dbReference type="EC" id="7.1.1.9" evidence="12"/>
<dbReference type="EMBL" id="BRXU01000058">
    <property type="protein sequence ID" value="GLC62147.1"/>
    <property type="molecule type" value="Genomic_DNA"/>
</dbReference>
<dbReference type="InterPro" id="IPR023616">
    <property type="entry name" value="Cyt_c_oxase-like_su1_dom"/>
</dbReference>
<accession>A0A9W6C1H6</accession>
<keyword evidence="4 12" id="KW-0349">Heme</keyword>
<keyword evidence="5 12" id="KW-0812">Transmembrane</keyword>